<sequence length="105" mass="11738">MGQRRIGYTTYTGELRWDDWPYRLCDPQLLYTLVLVWLGDHANDLREELGLEDPDIDPQPIDEQTAIVSVSVPLGGLAGHHRRRERANTARGDTLAPGRPGGADC</sequence>
<name>A0A380A9I5_9GAMM</name>
<dbReference type="EMBL" id="UGYN01000002">
    <property type="protein sequence ID" value="SUI76782.1"/>
    <property type="molecule type" value="Genomic_DNA"/>
</dbReference>
<dbReference type="Proteomes" id="UP000255529">
    <property type="component" value="Unassembled WGS sequence"/>
</dbReference>
<organism evidence="2 3">
    <name type="scientific">Serratia quinivorans</name>
    <dbReference type="NCBI Taxonomy" id="137545"/>
    <lineage>
        <taxon>Bacteria</taxon>
        <taxon>Pseudomonadati</taxon>
        <taxon>Pseudomonadota</taxon>
        <taxon>Gammaproteobacteria</taxon>
        <taxon>Enterobacterales</taxon>
        <taxon>Yersiniaceae</taxon>
        <taxon>Serratia</taxon>
    </lineage>
</organism>
<protein>
    <submittedName>
        <fullName evidence="2">P2 phage tail completion protein R (GpR)</fullName>
    </submittedName>
</protein>
<reference evidence="2 3" key="1">
    <citation type="submission" date="2018-06" db="EMBL/GenBank/DDBJ databases">
        <authorList>
            <consortium name="Pathogen Informatics"/>
            <person name="Doyle S."/>
        </authorList>
    </citation>
    <scope>NUCLEOTIDE SEQUENCE [LARGE SCALE GENOMIC DNA]</scope>
    <source>
        <strain evidence="2 3">NCTC11544</strain>
    </source>
</reference>
<proteinExistence type="predicted"/>
<feature type="region of interest" description="Disordered" evidence="1">
    <location>
        <begin position="78"/>
        <end position="105"/>
    </location>
</feature>
<evidence type="ECO:0000313" key="3">
    <source>
        <dbReference type="Proteomes" id="UP000255529"/>
    </source>
</evidence>
<dbReference type="Pfam" id="PF06891">
    <property type="entry name" value="P2_Phage_GpR"/>
    <property type="match status" value="1"/>
</dbReference>
<accession>A0A380A9I5</accession>
<evidence type="ECO:0000313" key="2">
    <source>
        <dbReference type="EMBL" id="SUI76782.1"/>
    </source>
</evidence>
<gene>
    <name evidence="2" type="ORF">NCTC11544_03878</name>
</gene>
<dbReference type="InterPro" id="IPR009678">
    <property type="entry name" value="Phage_tail_completion_R"/>
</dbReference>
<evidence type="ECO:0000256" key="1">
    <source>
        <dbReference type="SAM" id="MobiDB-lite"/>
    </source>
</evidence>
<dbReference type="AlphaFoldDB" id="A0A380A9I5"/>